<dbReference type="AlphaFoldDB" id="A0A1Q9DJ74"/>
<gene>
    <name evidence="1" type="ORF">AK812_SmicGene22691</name>
</gene>
<name>A0A1Q9DJ74_SYMMI</name>
<organism evidence="1 2">
    <name type="scientific">Symbiodinium microadriaticum</name>
    <name type="common">Dinoflagellate</name>
    <name type="synonym">Zooxanthella microadriatica</name>
    <dbReference type="NCBI Taxonomy" id="2951"/>
    <lineage>
        <taxon>Eukaryota</taxon>
        <taxon>Sar</taxon>
        <taxon>Alveolata</taxon>
        <taxon>Dinophyceae</taxon>
        <taxon>Suessiales</taxon>
        <taxon>Symbiodiniaceae</taxon>
        <taxon>Symbiodinium</taxon>
    </lineage>
</organism>
<reference evidence="1 2" key="1">
    <citation type="submission" date="2016-02" db="EMBL/GenBank/DDBJ databases">
        <title>Genome analysis of coral dinoflagellate symbionts highlights evolutionary adaptations to a symbiotic lifestyle.</title>
        <authorList>
            <person name="Aranda M."/>
            <person name="Li Y."/>
            <person name="Liew Y.J."/>
            <person name="Baumgarten S."/>
            <person name="Simakov O."/>
            <person name="Wilson M."/>
            <person name="Piel J."/>
            <person name="Ashoor H."/>
            <person name="Bougouffa S."/>
            <person name="Bajic V.B."/>
            <person name="Ryu T."/>
            <person name="Ravasi T."/>
            <person name="Bayer T."/>
            <person name="Micklem G."/>
            <person name="Kim H."/>
            <person name="Bhak J."/>
            <person name="Lajeunesse T.C."/>
            <person name="Voolstra C.R."/>
        </authorList>
    </citation>
    <scope>NUCLEOTIDE SEQUENCE [LARGE SCALE GENOMIC DNA]</scope>
    <source>
        <strain evidence="1 2">CCMP2467</strain>
    </source>
</reference>
<sequence length="160" mass="17179">MKKRQGCFYVYLGAPWYSFGLRGQRGVVERLLPFLGVKWEGLQGAGGSAKRAGWDVAANLALPVPAKMKVFSTKEKWANCAPDTLILTANRELCEQVADVARQLGSLLPQSGGALDFGPGTDFCASGRILRDQGRSIAEAAPARLLRPTEVQATNFAPGN</sequence>
<dbReference type="Proteomes" id="UP000186817">
    <property type="component" value="Unassembled WGS sequence"/>
</dbReference>
<keyword evidence="2" id="KW-1185">Reference proteome</keyword>
<protein>
    <submittedName>
        <fullName evidence="1">Uncharacterized protein</fullName>
    </submittedName>
</protein>
<evidence type="ECO:0000313" key="2">
    <source>
        <dbReference type="Proteomes" id="UP000186817"/>
    </source>
</evidence>
<accession>A0A1Q9DJ74</accession>
<proteinExistence type="predicted"/>
<dbReference type="EMBL" id="LSRX01000512">
    <property type="protein sequence ID" value="OLP95206.1"/>
    <property type="molecule type" value="Genomic_DNA"/>
</dbReference>
<comment type="caution">
    <text evidence="1">The sequence shown here is derived from an EMBL/GenBank/DDBJ whole genome shotgun (WGS) entry which is preliminary data.</text>
</comment>
<evidence type="ECO:0000313" key="1">
    <source>
        <dbReference type="EMBL" id="OLP95206.1"/>
    </source>
</evidence>